<accession>A0ABQ0MT55</accession>
<dbReference type="InterPro" id="IPR039060">
    <property type="entry name" value="Antitox_HigA"/>
</dbReference>
<protein>
    <submittedName>
        <fullName evidence="2">Transcriptional regulator</fullName>
    </submittedName>
</protein>
<feature type="domain" description="HTH cro/C1-type" evidence="1">
    <location>
        <begin position="84"/>
        <end position="137"/>
    </location>
</feature>
<comment type="caution">
    <text evidence="2">The sequence shown here is derived from an EMBL/GenBank/DDBJ whole genome shotgun (WGS) entry which is preliminary data.</text>
</comment>
<keyword evidence="3" id="KW-1185">Reference proteome</keyword>
<reference evidence="2 3" key="1">
    <citation type="submission" date="2017-06" db="EMBL/GenBank/DDBJ databases">
        <title>Whole Genome Sequences of Colwellia marinimaniae MTCD1.</title>
        <authorList>
            <person name="Kusumoto H."/>
            <person name="Inoue M."/>
            <person name="Tanikawa K."/>
            <person name="Maeji H."/>
            <person name="Cameron J.H."/>
            <person name="Bartlett D.H."/>
        </authorList>
    </citation>
    <scope>NUCLEOTIDE SEQUENCE [LARGE SCALE GENOMIC DNA]</scope>
    <source>
        <strain evidence="2 3">MTCD1</strain>
    </source>
</reference>
<dbReference type="PROSITE" id="PS50943">
    <property type="entry name" value="HTH_CROC1"/>
    <property type="match status" value="1"/>
</dbReference>
<dbReference type="PANTHER" id="PTHR40455">
    <property type="entry name" value="ANTITOXIN HIGA"/>
    <property type="match status" value="1"/>
</dbReference>
<proteinExistence type="predicted"/>
<dbReference type="PANTHER" id="PTHR40455:SF1">
    <property type="entry name" value="ANTITOXIN HIGA"/>
    <property type="match status" value="1"/>
</dbReference>
<gene>
    <name evidence="2" type="ORF">MTCD1_01151</name>
</gene>
<dbReference type="InterPro" id="IPR001387">
    <property type="entry name" value="Cro/C1-type_HTH"/>
</dbReference>
<sequence length="138" mass="15917">MNLQRIEQGLSHIAAEASFILRINNEVEHAKALELMEQLIEDYDQHEPLIDMLCISIDKYEDSAEEFKGFNDRLKQLNSGVAALSVLMDQHKLNTTDFENEIGKKSLVSLILNEKRPLNLNHIRKLSERFNVPPQTFI</sequence>
<dbReference type="RefSeq" id="WP_057183418.1">
    <property type="nucleotide sequence ID" value="NZ_BDQM01000006.1"/>
</dbReference>
<name>A0ABQ0MT55_9GAMM</name>
<dbReference type="Proteomes" id="UP000197068">
    <property type="component" value="Unassembled WGS sequence"/>
</dbReference>
<evidence type="ECO:0000313" key="3">
    <source>
        <dbReference type="Proteomes" id="UP000197068"/>
    </source>
</evidence>
<dbReference type="EMBL" id="BDQM01000006">
    <property type="protein sequence ID" value="GAW95548.1"/>
    <property type="molecule type" value="Genomic_DNA"/>
</dbReference>
<evidence type="ECO:0000313" key="2">
    <source>
        <dbReference type="EMBL" id="GAW95548.1"/>
    </source>
</evidence>
<evidence type="ECO:0000259" key="1">
    <source>
        <dbReference type="PROSITE" id="PS50943"/>
    </source>
</evidence>
<organism evidence="2 3">
    <name type="scientific">Colwellia marinimaniae</name>
    <dbReference type="NCBI Taxonomy" id="1513592"/>
    <lineage>
        <taxon>Bacteria</taxon>
        <taxon>Pseudomonadati</taxon>
        <taxon>Pseudomonadota</taxon>
        <taxon>Gammaproteobacteria</taxon>
        <taxon>Alteromonadales</taxon>
        <taxon>Colwelliaceae</taxon>
        <taxon>Colwellia</taxon>
    </lineage>
</organism>